<gene>
    <name evidence="2" type="ORF">FPE01S_01_08660</name>
</gene>
<dbReference type="PANTHER" id="PTHR43689">
    <property type="entry name" value="HYDROLASE"/>
    <property type="match status" value="1"/>
</dbReference>
<dbReference type="AlphaFoldDB" id="A0A0E9MWN3"/>
<comment type="caution">
    <text evidence="2">The sequence shown here is derived from an EMBL/GenBank/DDBJ whole genome shotgun (WGS) entry which is preliminary data.</text>
</comment>
<dbReference type="SUPFAM" id="SSF53474">
    <property type="entry name" value="alpha/beta-Hydrolases"/>
    <property type="match status" value="1"/>
</dbReference>
<dbReference type="InterPro" id="IPR000073">
    <property type="entry name" value="AB_hydrolase_1"/>
</dbReference>
<keyword evidence="3" id="KW-1185">Reference proteome</keyword>
<dbReference type="PANTHER" id="PTHR43689:SF8">
    <property type="entry name" value="ALPHA_BETA-HYDROLASES SUPERFAMILY PROTEIN"/>
    <property type="match status" value="1"/>
</dbReference>
<sequence>MRRFSVQYKSFMKRSLAVLLVVMISWLVFAQSCMTFRTPDKKSVAAFREDGIYLKTFTRKQEGHHIHYVQTGSDTLPTLFFVHGTPGSWTAFEPYLRDSLLRTKYRLISIDRPGFGYSDYGAPMDLPSQSLLMGPVILSLKNSKPFWLVGHSLGGPMIIQLELDFPTLADGLVIISGSIDPAAEKPEKWRPVLFKTPLNLFVPGAMRPSNEELWYLKSDLVELKERLGRLQCPVVFIHGKQDTWVPPINVDYGLKMMTGSSRIDTIWLEGNHFIPWTRFSQIRDVLYHLY</sequence>
<evidence type="ECO:0000313" key="2">
    <source>
        <dbReference type="EMBL" id="GAO41851.1"/>
    </source>
</evidence>
<dbReference type="InterPro" id="IPR029058">
    <property type="entry name" value="AB_hydrolase_fold"/>
</dbReference>
<dbReference type="PROSITE" id="PS51257">
    <property type="entry name" value="PROKAR_LIPOPROTEIN"/>
    <property type="match status" value="1"/>
</dbReference>
<dbReference type="EMBL" id="BBWV01000001">
    <property type="protein sequence ID" value="GAO41851.1"/>
    <property type="molecule type" value="Genomic_DNA"/>
</dbReference>
<dbReference type="GO" id="GO:0016787">
    <property type="term" value="F:hydrolase activity"/>
    <property type="evidence" value="ECO:0007669"/>
    <property type="project" value="UniProtKB-KW"/>
</dbReference>
<name>A0A0E9MWN3_9BACT</name>
<reference evidence="2 3" key="1">
    <citation type="submission" date="2015-04" db="EMBL/GenBank/DDBJ databases">
        <title>Whole genome shotgun sequence of Flavihumibacter petaseus NBRC 106054.</title>
        <authorList>
            <person name="Miyazawa S."/>
            <person name="Hosoyama A."/>
            <person name="Hashimoto M."/>
            <person name="Noguchi M."/>
            <person name="Tsuchikane K."/>
            <person name="Ohji S."/>
            <person name="Yamazoe A."/>
            <person name="Ichikawa N."/>
            <person name="Kimura A."/>
            <person name="Fujita N."/>
        </authorList>
    </citation>
    <scope>NUCLEOTIDE SEQUENCE [LARGE SCALE GENOMIC DNA]</scope>
    <source>
        <strain evidence="2 3">NBRC 106054</strain>
    </source>
</reference>
<organism evidence="2 3">
    <name type="scientific">Flavihumibacter petaseus NBRC 106054</name>
    <dbReference type="NCBI Taxonomy" id="1220578"/>
    <lineage>
        <taxon>Bacteria</taxon>
        <taxon>Pseudomonadati</taxon>
        <taxon>Bacteroidota</taxon>
        <taxon>Chitinophagia</taxon>
        <taxon>Chitinophagales</taxon>
        <taxon>Chitinophagaceae</taxon>
        <taxon>Flavihumibacter</taxon>
    </lineage>
</organism>
<proteinExistence type="predicted"/>
<dbReference type="Gene3D" id="3.40.50.1820">
    <property type="entry name" value="alpha/beta hydrolase"/>
    <property type="match status" value="1"/>
</dbReference>
<keyword evidence="2" id="KW-0378">Hydrolase</keyword>
<feature type="domain" description="AB hydrolase-1" evidence="1">
    <location>
        <begin position="77"/>
        <end position="197"/>
    </location>
</feature>
<dbReference type="PRINTS" id="PR00111">
    <property type="entry name" value="ABHYDROLASE"/>
</dbReference>
<accession>A0A0E9MWN3</accession>
<dbReference type="Pfam" id="PF00561">
    <property type="entry name" value="Abhydrolase_1"/>
    <property type="match status" value="1"/>
</dbReference>
<dbReference type="Proteomes" id="UP000033121">
    <property type="component" value="Unassembled WGS sequence"/>
</dbReference>
<protein>
    <submittedName>
        <fullName evidence="2">Putative hydrolase</fullName>
    </submittedName>
</protein>
<dbReference type="STRING" id="1220578.FPE01S_01_08660"/>
<dbReference type="OrthoDB" id="1224630at2"/>
<evidence type="ECO:0000259" key="1">
    <source>
        <dbReference type="Pfam" id="PF00561"/>
    </source>
</evidence>
<evidence type="ECO:0000313" key="3">
    <source>
        <dbReference type="Proteomes" id="UP000033121"/>
    </source>
</evidence>